<comment type="similarity">
    <text evidence="3">Belongs to the paxM FAD-dependent monooxygenase family.</text>
</comment>
<dbReference type="Pfam" id="PF13450">
    <property type="entry name" value="NAD_binding_8"/>
    <property type="match status" value="1"/>
</dbReference>
<dbReference type="InterPro" id="IPR002938">
    <property type="entry name" value="FAD-bd"/>
</dbReference>
<evidence type="ECO:0000313" key="9">
    <source>
        <dbReference type="EMBL" id="PNP39912.1"/>
    </source>
</evidence>
<keyword evidence="5" id="KW-0274">FAD</keyword>
<dbReference type="PANTHER" id="PTHR47178">
    <property type="entry name" value="MONOOXYGENASE, FAD-BINDING"/>
    <property type="match status" value="1"/>
</dbReference>
<protein>
    <recommendedName>
        <fullName evidence="8">FAD-binding domain-containing protein</fullName>
    </recommendedName>
</protein>
<evidence type="ECO:0000256" key="3">
    <source>
        <dbReference type="ARBA" id="ARBA00007992"/>
    </source>
</evidence>
<evidence type="ECO:0000256" key="2">
    <source>
        <dbReference type="ARBA" id="ARBA00005179"/>
    </source>
</evidence>
<evidence type="ECO:0000256" key="7">
    <source>
        <dbReference type="ARBA" id="ARBA00023033"/>
    </source>
</evidence>
<evidence type="ECO:0000256" key="5">
    <source>
        <dbReference type="ARBA" id="ARBA00022827"/>
    </source>
</evidence>
<dbReference type="InterPro" id="IPR036188">
    <property type="entry name" value="FAD/NAD-bd_sf"/>
</dbReference>
<name>A0A2K0T2Z9_9HYPO</name>
<dbReference type="AlphaFoldDB" id="A0A2K0T2Z9"/>
<dbReference type="GO" id="GO:0004497">
    <property type="term" value="F:monooxygenase activity"/>
    <property type="evidence" value="ECO:0007669"/>
    <property type="project" value="UniProtKB-KW"/>
</dbReference>
<dbReference type="SUPFAM" id="SSF51905">
    <property type="entry name" value="FAD/NAD(P)-binding domain"/>
    <property type="match status" value="1"/>
</dbReference>
<dbReference type="Gene3D" id="3.50.50.60">
    <property type="entry name" value="FAD/NAD(P)-binding domain"/>
    <property type="match status" value="1"/>
</dbReference>
<organism evidence="9 10">
    <name type="scientific">Trichoderma gamsii</name>
    <dbReference type="NCBI Taxonomy" id="398673"/>
    <lineage>
        <taxon>Eukaryota</taxon>
        <taxon>Fungi</taxon>
        <taxon>Dikarya</taxon>
        <taxon>Ascomycota</taxon>
        <taxon>Pezizomycotina</taxon>
        <taxon>Sordariomycetes</taxon>
        <taxon>Hypocreomycetidae</taxon>
        <taxon>Hypocreales</taxon>
        <taxon>Hypocreaceae</taxon>
        <taxon>Trichoderma</taxon>
    </lineage>
</organism>
<evidence type="ECO:0000256" key="1">
    <source>
        <dbReference type="ARBA" id="ARBA00001974"/>
    </source>
</evidence>
<dbReference type="EMBL" id="MTYH01000074">
    <property type="protein sequence ID" value="PNP39912.1"/>
    <property type="molecule type" value="Genomic_DNA"/>
</dbReference>
<sequence length="401" mass="43143">MSAKNPVIIIGAGIAGLSLARVLQENGIQVSVYESTSRSAAQGYGITLRSWAYGPLVNKLRISLDEFRSAVATDGSVGGTGEINPTMHDALTGKPLIEASPSQTGSPEGEFFRANRNRLREFLLRGVDCHFDYKLVSLDIDEGGKLLNARFANGAVVTGSLVIGADGVFSKVRTTFLPTVEPSIASTVVYNGERQVPRSEFDSTIAPYMPHTNVHAAVAENTMISITVTEKTETEVTLTWTYTHQPTATQSPATLLGESSAGLQVAILDAFAVLGQLAPPFSTALAPEKIRQDRLYHWLMRTMRPPQDGLKLMASKGVAVIGDAAHAMPIFAGEGGNHALIDAVKLGQHLADSCSPASIEAFIDEELPRWEMASVGSEKRSLSLHRPLNIWRTLAEQAKKH</sequence>
<feature type="domain" description="FAD-binding" evidence="8">
    <location>
        <begin position="313"/>
        <end position="353"/>
    </location>
</feature>
<comment type="caution">
    <text evidence="9">The sequence shown here is derived from an EMBL/GenBank/DDBJ whole genome shotgun (WGS) entry which is preliminary data.</text>
</comment>
<dbReference type="Proteomes" id="UP000236546">
    <property type="component" value="Unassembled WGS sequence"/>
</dbReference>
<dbReference type="GO" id="GO:0071949">
    <property type="term" value="F:FAD binding"/>
    <property type="evidence" value="ECO:0007669"/>
    <property type="project" value="InterPro"/>
</dbReference>
<dbReference type="Pfam" id="PF01494">
    <property type="entry name" value="FAD_binding_3"/>
    <property type="match status" value="1"/>
</dbReference>
<dbReference type="PRINTS" id="PR00420">
    <property type="entry name" value="RNGMNOXGNASE"/>
</dbReference>
<keyword evidence="4" id="KW-0285">Flavoprotein</keyword>
<dbReference type="OrthoDB" id="47494at2759"/>
<keyword evidence="7" id="KW-0503">Monooxygenase</keyword>
<comment type="cofactor">
    <cofactor evidence="1">
        <name>FAD</name>
        <dbReference type="ChEBI" id="CHEBI:57692"/>
    </cofactor>
</comment>
<evidence type="ECO:0000256" key="4">
    <source>
        <dbReference type="ARBA" id="ARBA00022630"/>
    </source>
</evidence>
<reference evidence="9 10" key="1">
    <citation type="submission" date="2017-02" db="EMBL/GenBank/DDBJ databases">
        <title>Genomes of Trichoderma spp. with biocontrol activity.</title>
        <authorList>
            <person name="Gardiner D."/>
            <person name="Kazan K."/>
            <person name="Vos C."/>
            <person name="Harvey P."/>
        </authorList>
    </citation>
    <scope>NUCLEOTIDE SEQUENCE [LARGE SCALE GENOMIC DNA]</scope>
    <source>
        <strain evidence="9 10">A5MH</strain>
    </source>
</reference>
<keyword evidence="6" id="KW-0560">Oxidoreductase</keyword>
<evidence type="ECO:0000256" key="6">
    <source>
        <dbReference type="ARBA" id="ARBA00023002"/>
    </source>
</evidence>
<accession>A0A2K0T2Z9</accession>
<evidence type="ECO:0000313" key="10">
    <source>
        <dbReference type="Proteomes" id="UP000236546"/>
    </source>
</evidence>
<dbReference type="PANTHER" id="PTHR47178:SF4">
    <property type="entry name" value="FAD-DEPENDENT MONOOXYGENASE APTC"/>
    <property type="match status" value="1"/>
</dbReference>
<proteinExistence type="inferred from homology"/>
<comment type="pathway">
    <text evidence="2">Secondary metabolite biosynthesis.</text>
</comment>
<gene>
    <name evidence="9" type="ORF">TGAMA5MH_08178</name>
</gene>
<evidence type="ECO:0000259" key="8">
    <source>
        <dbReference type="Pfam" id="PF01494"/>
    </source>
</evidence>